<reference evidence="2 3" key="1">
    <citation type="submission" date="2024-01" db="EMBL/GenBank/DDBJ databases">
        <title>Draft genome sequence of Gordonia sp. PKS22-38.</title>
        <authorList>
            <person name="Suphannarot A."/>
            <person name="Mingma R."/>
        </authorList>
    </citation>
    <scope>NUCLEOTIDE SEQUENCE [LARGE SCALE GENOMIC DNA]</scope>
    <source>
        <strain evidence="2 3">PKS22-38</strain>
    </source>
</reference>
<feature type="transmembrane region" description="Helical" evidence="1">
    <location>
        <begin position="83"/>
        <end position="101"/>
    </location>
</feature>
<organism evidence="2 3">
    <name type="scientific">Gordonia prachuapensis</name>
    <dbReference type="NCBI Taxonomy" id="3115651"/>
    <lineage>
        <taxon>Bacteria</taxon>
        <taxon>Bacillati</taxon>
        <taxon>Actinomycetota</taxon>
        <taxon>Actinomycetes</taxon>
        <taxon>Mycobacteriales</taxon>
        <taxon>Gordoniaceae</taxon>
        <taxon>Gordonia</taxon>
    </lineage>
</organism>
<name>A0ABU7MYE8_9ACTN</name>
<sequence length="370" mass="39132">MGEHPVSVLDFRLNQETGDIRSLLGMNTRAAWGIAALFIAAEATMFATSAGDLSALWPGAVLLVLLALGAVAILAVRQDPLPAPFAVAVVVTTTPAAYACFHALPVPNSSPDQLWMFGGVTMLCTWLCVRGRVGAAWLTMAGLIAASILWTISADRGPLEGFASGVVNLGPLLMATLFAATIRPAARNIYELRRRAVEQNAARAAAVGAVAERDQRLRELNAEVTPLLQRIAEEEPLTAAERERCRNLEAQIRDSLRAPILAGTPEVAAAASRARARGVEVIMVDGHALDDADEHARTSVLSRIADELNSTTEGSVVIRILPPGRALCGTVVVDGPGSVLRIEFLPDGDEAFVVARSTAAVTTGGGRYRY</sequence>
<accession>A0ABU7MYE8</accession>
<evidence type="ECO:0008006" key="4">
    <source>
        <dbReference type="Google" id="ProtNLM"/>
    </source>
</evidence>
<gene>
    <name evidence="2" type="ORF">V1Y59_19925</name>
</gene>
<evidence type="ECO:0000256" key="1">
    <source>
        <dbReference type="SAM" id="Phobius"/>
    </source>
</evidence>
<dbReference type="Proteomes" id="UP001335729">
    <property type="component" value="Unassembled WGS sequence"/>
</dbReference>
<dbReference type="EMBL" id="JAZDUE010000019">
    <property type="protein sequence ID" value="MEE4025364.1"/>
    <property type="molecule type" value="Genomic_DNA"/>
</dbReference>
<comment type="caution">
    <text evidence="2">The sequence shown here is derived from an EMBL/GenBank/DDBJ whole genome shotgun (WGS) entry which is preliminary data.</text>
</comment>
<keyword evidence="3" id="KW-1185">Reference proteome</keyword>
<protein>
    <recommendedName>
        <fullName evidence="4">Signal transduction histidine kinase</fullName>
    </recommendedName>
</protein>
<evidence type="ECO:0000313" key="2">
    <source>
        <dbReference type="EMBL" id="MEE4025364.1"/>
    </source>
</evidence>
<keyword evidence="1" id="KW-0472">Membrane</keyword>
<keyword evidence="1" id="KW-1133">Transmembrane helix</keyword>
<proteinExistence type="predicted"/>
<feature type="transmembrane region" description="Helical" evidence="1">
    <location>
        <begin position="113"/>
        <end position="129"/>
    </location>
</feature>
<evidence type="ECO:0000313" key="3">
    <source>
        <dbReference type="Proteomes" id="UP001335729"/>
    </source>
</evidence>
<dbReference type="RefSeq" id="WP_330506788.1">
    <property type="nucleotide sequence ID" value="NZ_JAZDUE010000019.1"/>
</dbReference>
<feature type="transmembrane region" description="Helical" evidence="1">
    <location>
        <begin position="136"/>
        <end position="153"/>
    </location>
</feature>
<feature type="transmembrane region" description="Helical" evidence="1">
    <location>
        <begin position="165"/>
        <end position="186"/>
    </location>
</feature>
<keyword evidence="1" id="KW-0812">Transmembrane</keyword>
<feature type="transmembrane region" description="Helical" evidence="1">
    <location>
        <begin position="55"/>
        <end position="76"/>
    </location>
</feature>